<dbReference type="EMBL" id="JBHFFA010000008">
    <property type="protein sequence ID" value="KAL2607483.1"/>
    <property type="molecule type" value="Genomic_DNA"/>
</dbReference>
<name>A0ABD1XIW5_9MARC</name>
<gene>
    <name evidence="1" type="ORF">R1flu_026056</name>
</gene>
<organism evidence="1 2">
    <name type="scientific">Riccia fluitans</name>
    <dbReference type="NCBI Taxonomy" id="41844"/>
    <lineage>
        <taxon>Eukaryota</taxon>
        <taxon>Viridiplantae</taxon>
        <taxon>Streptophyta</taxon>
        <taxon>Embryophyta</taxon>
        <taxon>Marchantiophyta</taxon>
        <taxon>Marchantiopsida</taxon>
        <taxon>Marchantiidae</taxon>
        <taxon>Marchantiales</taxon>
        <taxon>Ricciaceae</taxon>
        <taxon>Riccia</taxon>
    </lineage>
</organism>
<dbReference type="InterPro" id="IPR025659">
    <property type="entry name" value="Tubby-like_C"/>
</dbReference>
<accession>A0ABD1XIW5</accession>
<sequence length="258" mass="28320">MGERSPQHDVEFTVELDLIPPSEELVPVELKVKALVLGDQHSTEVKSFIWKKVDRLEVGVVSEEDTSRVFCGETGKLLLCFHHAGKNPYGRGSSEPVDVGGKSRYATGYNGMISFCVEKDILSGASTNFVRDSEGKKTYFNVTNVDEFAVVFEGEDQETTLGSFKAPEFVREYHGMAIVNVRNEILASVKKSPLPLLKNISLGDGPEFQIDVAPGVDWTTVLAIVGGFGQEFIDQECDSIGESVSETFTAFTRKLGIK</sequence>
<keyword evidence="2" id="KW-1185">Reference proteome</keyword>
<dbReference type="Proteomes" id="UP001605036">
    <property type="component" value="Unassembled WGS sequence"/>
</dbReference>
<proteinExistence type="predicted"/>
<protein>
    <submittedName>
        <fullName evidence="1">Uncharacterized protein</fullName>
    </submittedName>
</protein>
<dbReference type="SUPFAM" id="SSF54518">
    <property type="entry name" value="Tubby C-terminal domain-like"/>
    <property type="match status" value="1"/>
</dbReference>
<comment type="caution">
    <text evidence="1">The sequence shown here is derived from an EMBL/GenBank/DDBJ whole genome shotgun (WGS) entry which is preliminary data.</text>
</comment>
<evidence type="ECO:0000313" key="1">
    <source>
        <dbReference type="EMBL" id="KAL2607483.1"/>
    </source>
</evidence>
<evidence type="ECO:0000313" key="2">
    <source>
        <dbReference type="Proteomes" id="UP001605036"/>
    </source>
</evidence>
<dbReference type="AlphaFoldDB" id="A0ABD1XIW5"/>
<reference evidence="1 2" key="1">
    <citation type="submission" date="2024-09" db="EMBL/GenBank/DDBJ databases">
        <title>Chromosome-scale assembly of Riccia fluitans.</title>
        <authorList>
            <person name="Paukszto L."/>
            <person name="Sawicki J."/>
            <person name="Karawczyk K."/>
            <person name="Piernik-Szablinska J."/>
            <person name="Szczecinska M."/>
            <person name="Mazdziarz M."/>
        </authorList>
    </citation>
    <scope>NUCLEOTIDE SEQUENCE [LARGE SCALE GENOMIC DNA]</scope>
    <source>
        <strain evidence="1">Rf_01</strain>
        <tissue evidence="1">Aerial parts of the thallus</tissue>
    </source>
</reference>